<keyword evidence="8" id="KW-0808">Transferase</keyword>
<dbReference type="InterPro" id="IPR003594">
    <property type="entry name" value="HATPase_dom"/>
</dbReference>
<dbReference type="PROSITE" id="PS50109">
    <property type="entry name" value="HIS_KIN"/>
    <property type="match status" value="1"/>
</dbReference>
<dbReference type="PRINTS" id="PR00344">
    <property type="entry name" value="BCTRLSENSOR"/>
</dbReference>
<evidence type="ECO:0000256" key="9">
    <source>
        <dbReference type="ARBA" id="ARBA00022723"/>
    </source>
</evidence>
<dbReference type="InterPro" id="IPR000014">
    <property type="entry name" value="PAS"/>
</dbReference>
<comment type="subcellular location">
    <subcellularLocation>
        <location evidence="3">Cytoplasm</location>
    </subcellularLocation>
</comment>
<evidence type="ECO:0000256" key="13">
    <source>
        <dbReference type="ARBA" id="ARBA00023014"/>
    </source>
</evidence>
<evidence type="ECO:0000256" key="11">
    <source>
        <dbReference type="ARBA" id="ARBA00023004"/>
    </source>
</evidence>
<comment type="catalytic activity">
    <reaction evidence="1">
        <text>ATP + protein L-histidine = ADP + protein N-phospho-L-histidine.</text>
        <dbReference type="EC" id="2.7.13.3"/>
    </reaction>
</comment>
<dbReference type="Pfam" id="PF07730">
    <property type="entry name" value="HisKA_3"/>
    <property type="match status" value="1"/>
</dbReference>
<dbReference type="GO" id="GO:0005737">
    <property type="term" value="C:cytoplasm"/>
    <property type="evidence" value="ECO:0007669"/>
    <property type="project" value="UniProtKB-SubCell"/>
</dbReference>
<keyword evidence="20" id="KW-1185">Reference proteome</keyword>
<dbReference type="InterPro" id="IPR005467">
    <property type="entry name" value="His_kinase_dom"/>
</dbReference>
<dbReference type="CDD" id="cd16917">
    <property type="entry name" value="HATPase_UhpB-NarQ-NarX-like"/>
    <property type="match status" value="1"/>
</dbReference>
<dbReference type="RefSeq" id="WP_199382626.1">
    <property type="nucleotide sequence ID" value="NZ_JAEMHM010000003.1"/>
</dbReference>
<comment type="caution">
    <text evidence="19">The sequence shown here is derived from an EMBL/GenBank/DDBJ whole genome shotgun (WGS) entry which is preliminary data.</text>
</comment>
<dbReference type="GO" id="GO:0000155">
    <property type="term" value="F:phosphorelay sensor kinase activity"/>
    <property type="evidence" value="ECO:0007669"/>
    <property type="project" value="InterPro"/>
</dbReference>
<evidence type="ECO:0000256" key="14">
    <source>
        <dbReference type="ARBA" id="ARBA00024827"/>
    </source>
</evidence>
<accession>A0A8J7LUI5</accession>
<proteinExistence type="predicted"/>
<evidence type="ECO:0000256" key="4">
    <source>
        <dbReference type="ARBA" id="ARBA00012438"/>
    </source>
</evidence>
<dbReference type="InterPro" id="IPR050482">
    <property type="entry name" value="Sensor_HK_TwoCompSys"/>
</dbReference>
<comment type="function">
    <text evidence="14">Member of the two-component regulatory system NreB/NreC involved in the control of dissimilatory nitrate/nitrite reduction in response to oxygen. NreB functions as a direct oxygen sensor histidine kinase which is autophosphorylated, in the absence of oxygen, probably at the conserved histidine residue, and transfers its phosphate group probably to a conserved aspartate residue of NreC. NreB/NreC activates the expression of the nitrate (narGHJI) and nitrite (nir) reductase operons, as well as the putative nitrate transporter gene narT.</text>
</comment>
<dbReference type="PROSITE" id="PS50112">
    <property type="entry name" value="PAS"/>
    <property type="match status" value="1"/>
</dbReference>
<name>A0A8J7LUI5_9BACT</name>
<dbReference type="CDD" id="cd00130">
    <property type="entry name" value="PAS"/>
    <property type="match status" value="1"/>
</dbReference>
<dbReference type="EMBL" id="JAEMHM010000003">
    <property type="protein sequence ID" value="MBJ6723775.1"/>
    <property type="molecule type" value="Genomic_DNA"/>
</dbReference>
<evidence type="ECO:0000256" key="6">
    <source>
        <dbReference type="ARBA" id="ARBA00022485"/>
    </source>
</evidence>
<evidence type="ECO:0000313" key="20">
    <source>
        <dbReference type="Proteomes" id="UP000636888"/>
    </source>
</evidence>
<keyword evidence="11" id="KW-0408">Iron</keyword>
<evidence type="ECO:0000256" key="2">
    <source>
        <dbReference type="ARBA" id="ARBA00001966"/>
    </source>
</evidence>
<dbReference type="Pfam" id="PF00989">
    <property type="entry name" value="PAS"/>
    <property type="match status" value="1"/>
</dbReference>
<evidence type="ECO:0000256" key="3">
    <source>
        <dbReference type="ARBA" id="ARBA00004496"/>
    </source>
</evidence>
<dbReference type="InterPro" id="IPR036890">
    <property type="entry name" value="HATPase_C_sf"/>
</dbReference>
<evidence type="ECO:0000256" key="16">
    <source>
        <dbReference type="SAM" id="Phobius"/>
    </source>
</evidence>
<reference evidence="19" key="1">
    <citation type="submission" date="2020-12" db="EMBL/GenBank/DDBJ databases">
        <title>Geomonas sp. Red875, isolated from river sediment.</title>
        <authorList>
            <person name="Xu Z."/>
            <person name="Zhang Z."/>
            <person name="Masuda Y."/>
            <person name="Itoh H."/>
            <person name="Senoo K."/>
        </authorList>
    </citation>
    <scope>NUCLEOTIDE SEQUENCE</scope>
    <source>
        <strain evidence="19">Red875</strain>
    </source>
</reference>
<dbReference type="InterPro" id="IPR011712">
    <property type="entry name" value="Sig_transdc_His_kin_sub3_dim/P"/>
</dbReference>
<dbReference type="PANTHER" id="PTHR24421:SF58">
    <property type="entry name" value="SIGNAL TRANSDUCTION HISTIDINE-PROTEIN KINASE_PHOSPHATASE UHPB"/>
    <property type="match status" value="1"/>
</dbReference>
<feature type="domain" description="PAS" evidence="18">
    <location>
        <begin position="84"/>
        <end position="154"/>
    </location>
</feature>
<dbReference type="GO" id="GO:0046872">
    <property type="term" value="F:metal ion binding"/>
    <property type="evidence" value="ECO:0007669"/>
    <property type="project" value="UniProtKB-KW"/>
</dbReference>
<keyword evidence="16" id="KW-0812">Transmembrane</keyword>
<dbReference type="Gene3D" id="3.30.565.10">
    <property type="entry name" value="Histidine kinase-like ATPase, C-terminal domain"/>
    <property type="match status" value="1"/>
</dbReference>
<dbReference type="SUPFAM" id="SSF55785">
    <property type="entry name" value="PYP-like sensor domain (PAS domain)"/>
    <property type="match status" value="1"/>
</dbReference>
<keyword evidence="16" id="KW-1133">Transmembrane helix</keyword>
<keyword evidence="6" id="KW-0004">4Fe-4S</keyword>
<dbReference type="SMART" id="SM00091">
    <property type="entry name" value="PAS"/>
    <property type="match status" value="1"/>
</dbReference>
<comment type="cofactor">
    <cofactor evidence="2">
        <name>[4Fe-4S] cluster</name>
        <dbReference type="ChEBI" id="CHEBI:49883"/>
    </cofactor>
</comment>
<keyword evidence="9" id="KW-0479">Metal-binding</keyword>
<evidence type="ECO:0000256" key="5">
    <source>
        <dbReference type="ARBA" id="ARBA00017322"/>
    </source>
</evidence>
<evidence type="ECO:0000256" key="12">
    <source>
        <dbReference type="ARBA" id="ARBA00023012"/>
    </source>
</evidence>
<dbReference type="GO" id="GO:0006355">
    <property type="term" value="P:regulation of DNA-templated transcription"/>
    <property type="evidence" value="ECO:0007669"/>
    <property type="project" value="InterPro"/>
</dbReference>
<dbReference type="PANTHER" id="PTHR24421">
    <property type="entry name" value="NITRATE/NITRITE SENSOR PROTEIN NARX-RELATED"/>
    <property type="match status" value="1"/>
</dbReference>
<evidence type="ECO:0000256" key="1">
    <source>
        <dbReference type="ARBA" id="ARBA00000085"/>
    </source>
</evidence>
<gene>
    <name evidence="19" type="ORF">JFN93_03555</name>
</gene>
<protein>
    <recommendedName>
        <fullName evidence="5">Oxygen sensor histidine kinase NreB</fullName>
        <ecNumber evidence="4">2.7.13.3</ecNumber>
    </recommendedName>
    <alternativeName>
        <fullName evidence="15">Nitrogen regulation protein B</fullName>
    </alternativeName>
</protein>
<keyword evidence="7" id="KW-0963">Cytoplasm</keyword>
<keyword evidence="13" id="KW-0411">Iron-sulfur</keyword>
<dbReference type="AlphaFoldDB" id="A0A8J7LUI5"/>
<evidence type="ECO:0000259" key="17">
    <source>
        <dbReference type="PROSITE" id="PS50109"/>
    </source>
</evidence>
<dbReference type="EC" id="2.7.13.3" evidence="4"/>
<dbReference type="SMART" id="SM00387">
    <property type="entry name" value="HATPase_c"/>
    <property type="match status" value="1"/>
</dbReference>
<evidence type="ECO:0000256" key="8">
    <source>
        <dbReference type="ARBA" id="ARBA00022679"/>
    </source>
</evidence>
<dbReference type="InterPro" id="IPR035965">
    <property type="entry name" value="PAS-like_dom_sf"/>
</dbReference>
<feature type="domain" description="Histidine kinase" evidence="17">
    <location>
        <begin position="326"/>
        <end position="418"/>
    </location>
</feature>
<keyword evidence="16" id="KW-0472">Membrane</keyword>
<evidence type="ECO:0000256" key="7">
    <source>
        <dbReference type="ARBA" id="ARBA00022490"/>
    </source>
</evidence>
<dbReference type="GO" id="GO:0016020">
    <property type="term" value="C:membrane"/>
    <property type="evidence" value="ECO:0007669"/>
    <property type="project" value="InterPro"/>
</dbReference>
<keyword evidence="12" id="KW-0902">Two-component regulatory system</keyword>
<dbReference type="NCBIfam" id="TIGR00229">
    <property type="entry name" value="sensory_box"/>
    <property type="match status" value="1"/>
</dbReference>
<dbReference type="GO" id="GO:0051539">
    <property type="term" value="F:4 iron, 4 sulfur cluster binding"/>
    <property type="evidence" value="ECO:0007669"/>
    <property type="project" value="UniProtKB-KW"/>
</dbReference>
<keyword evidence="10" id="KW-0418">Kinase</keyword>
<dbReference type="Gene3D" id="1.20.5.1930">
    <property type="match status" value="1"/>
</dbReference>
<dbReference type="InterPro" id="IPR004358">
    <property type="entry name" value="Sig_transdc_His_kin-like_C"/>
</dbReference>
<organism evidence="19 20">
    <name type="scientific">Geomesophilobacter sediminis</name>
    <dbReference type="NCBI Taxonomy" id="2798584"/>
    <lineage>
        <taxon>Bacteria</taxon>
        <taxon>Pseudomonadati</taxon>
        <taxon>Thermodesulfobacteriota</taxon>
        <taxon>Desulfuromonadia</taxon>
        <taxon>Geobacterales</taxon>
        <taxon>Geobacteraceae</taxon>
        <taxon>Geomesophilobacter</taxon>
    </lineage>
</organism>
<dbReference type="GO" id="GO:0046983">
    <property type="term" value="F:protein dimerization activity"/>
    <property type="evidence" value="ECO:0007669"/>
    <property type="project" value="InterPro"/>
</dbReference>
<sequence length="419" mass="47127">MESAPRPNRSAILRIVLIYFLFGLLWVWGTDRAVEHFTSDLALRRELDTGKAALFFVATSLLLYQLIGRYTRQLEAAQQSRRESESMLLRYRESAPVPVVVADRDGMIAEVNPAAAELLGRDRNVLPGMTILDLVPEEDRDMVQQDFLRVFQQGHLAGQYRLVTGSGRVLWVSVHAEKLSDRMIAAFLVDNTDQRNAEQTLRSYAHRLIEVKEDLRKRLAADLHDEIGRDLTAVGMNLSIIGKSLSEETRMQIGVRLEDTRRLLGQIHRSVRSIMSELRPPVLDERGFQEALVWYVDEFSARTGLAVRVDAGTDFPRLESRRELALFRVLQEALNNVWKHAGDSSATITLARLDRAARMCISDDGIGFDPQRSWDPQLGSGFGLTIMRERMEAVGGSLVLSTTPGAGTTVVAEIELKEE</sequence>
<feature type="transmembrane region" description="Helical" evidence="16">
    <location>
        <begin position="49"/>
        <end position="67"/>
    </location>
</feature>
<evidence type="ECO:0000259" key="18">
    <source>
        <dbReference type="PROSITE" id="PS50112"/>
    </source>
</evidence>
<dbReference type="SUPFAM" id="SSF55874">
    <property type="entry name" value="ATPase domain of HSP90 chaperone/DNA topoisomerase II/histidine kinase"/>
    <property type="match status" value="1"/>
</dbReference>
<dbReference type="Proteomes" id="UP000636888">
    <property type="component" value="Unassembled WGS sequence"/>
</dbReference>
<dbReference type="InterPro" id="IPR013767">
    <property type="entry name" value="PAS_fold"/>
</dbReference>
<feature type="transmembrane region" description="Helical" evidence="16">
    <location>
        <begin position="12"/>
        <end position="29"/>
    </location>
</feature>
<evidence type="ECO:0000256" key="10">
    <source>
        <dbReference type="ARBA" id="ARBA00022777"/>
    </source>
</evidence>
<evidence type="ECO:0000256" key="15">
    <source>
        <dbReference type="ARBA" id="ARBA00030800"/>
    </source>
</evidence>
<dbReference type="Pfam" id="PF02518">
    <property type="entry name" value="HATPase_c"/>
    <property type="match status" value="1"/>
</dbReference>
<dbReference type="Gene3D" id="3.30.450.20">
    <property type="entry name" value="PAS domain"/>
    <property type="match status" value="1"/>
</dbReference>
<evidence type="ECO:0000313" key="19">
    <source>
        <dbReference type="EMBL" id="MBJ6723775.1"/>
    </source>
</evidence>